<evidence type="ECO:0000256" key="3">
    <source>
        <dbReference type="ARBA" id="ARBA00023098"/>
    </source>
</evidence>
<dbReference type="EMBL" id="VCEJ01000004">
    <property type="protein sequence ID" value="TLV00897.1"/>
    <property type="molecule type" value="Genomic_DNA"/>
</dbReference>
<name>A0A5R9KXT9_9BACT</name>
<feature type="short sequence motif" description="DGA/G" evidence="4">
    <location>
        <begin position="150"/>
        <end position="152"/>
    </location>
</feature>
<evidence type="ECO:0000256" key="2">
    <source>
        <dbReference type="ARBA" id="ARBA00022963"/>
    </source>
</evidence>
<dbReference type="Pfam" id="PF01734">
    <property type="entry name" value="Patatin"/>
    <property type="match status" value="1"/>
</dbReference>
<gene>
    <name evidence="6" type="ORF">FEN17_15615</name>
</gene>
<feature type="short sequence motif" description="GXGXXG" evidence="4">
    <location>
        <begin position="9"/>
        <end position="14"/>
    </location>
</feature>
<evidence type="ECO:0000256" key="4">
    <source>
        <dbReference type="PROSITE-ProRule" id="PRU01161"/>
    </source>
</evidence>
<dbReference type="InterPro" id="IPR016035">
    <property type="entry name" value="Acyl_Trfase/lysoPLipase"/>
</dbReference>
<dbReference type="GO" id="GO:0016042">
    <property type="term" value="P:lipid catabolic process"/>
    <property type="evidence" value="ECO:0007669"/>
    <property type="project" value="UniProtKB-UniRule"/>
</dbReference>
<dbReference type="PANTHER" id="PTHR14226:SF29">
    <property type="entry name" value="NEUROPATHY TARGET ESTERASE SWS"/>
    <property type="match status" value="1"/>
</dbReference>
<dbReference type="OrthoDB" id="9770965at2"/>
<feature type="active site" description="Proton acceptor" evidence="4">
    <location>
        <position position="150"/>
    </location>
</feature>
<dbReference type="AlphaFoldDB" id="A0A5R9KXT9"/>
<dbReference type="Gene3D" id="3.40.1090.10">
    <property type="entry name" value="Cytosolic phospholipase A2 catalytic domain"/>
    <property type="match status" value="2"/>
</dbReference>
<dbReference type="PROSITE" id="PS51635">
    <property type="entry name" value="PNPLA"/>
    <property type="match status" value="1"/>
</dbReference>
<protein>
    <submittedName>
        <fullName evidence="6">Patatin-like phospholipase family protein</fullName>
    </submittedName>
</protein>
<evidence type="ECO:0000313" key="6">
    <source>
        <dbReference type="EMBL" id="TLV00897.1"/>
    </source>
</evidence>
<keyword evidence="3 4" id="KW-0443">Lipid metabolism</keyword>
<organism evidence="6 7">
    <name type="scientific">Dyadobacter luticola</name>
    <dbReference type="NCBI Taxonomy" id="1979387"/>
    <lineage>
        <taxon>Bacteria</taxon>
        <taxon>Pseudomonadati</taxon>
        <taxon>Bacteroidota</taxon>
        <taxon>Cytophagia</taxon>
        <taxon>Cytophagales</taxon>
        <taxon>Spirosomataceae</taxon>
        <taxon>Dyadobacter</taxon>
    </lineage>
</organism>
<dbReference type="CDD" id="cd07205">
    <property type="entry name" value="Pat_PNPLA6_PNPLA7_NTE1_like"/>
    <property type="match status" value="1"/>
</dbReference>
<feature type="active site" description="Nucleophile" evidence="4">
    <location>
        <position position="38"/>
    </location>
</feature>
<comment type="caution">
    <text evidence="6">The sequence shown here is derived from an EMBL/GenBank/DDBJ whole genome shotgun (WGS) entry which is preliminary data.</text>
</comment>
<evidence type="ECO:0000256" key="1">
    <source>
        <dbReference type="ARBA" id="ARBA00022801"/>
    </source>
</evidence>
<evidence type="ECO:0000259" key="5">
    <source>
        <dbReference type="PROSITE" id="PS51635"/>
    </source>
</evidence>
<comment type="caution">
    <text evidence="4">Lacks conserved residue(s) required for the propagation of feature annotation.</text>
</comment>
<dbReference type="SUPFAM" id="SSF52151">
    <property type="entry name" value="FabD/lysophospholipase-like"/>
    <property type="match status" value="1"/>
</dbReference>
<dbReference type="GO" id="GO:0016787">
    <property type="term" value="F:hydrolase activity"/>
    <property type="evidence" value="ECO:0007669"/>
    <property type="project" value="UniProtKB-UniRule"/>
</dbReference>
<accession>A0A5R9KXT9</accession>
<dbReference type="Proteomes" id="UP000306402">
    <property type="component" value="Unassembled WGS sequence"/>
</dbReference>
<sequence>MKIGLVLSGGGARGIAHIGVIQALQEKGIKFDAISATSSGAFVGAMIAYGYEPLEILNKLIETRFYPYLRPGFGVNGLLHLRKMERVLCQYIPENSFESLKIPLVINATDVVSGQEILFKTGELAAPLLASCCIPGLFSPIKLGEHELVDGGVLNNLPVEHIQDQVDYVIGSHCNPFGLDKPLKKTTEIVYRSLILAMHGKTRERFKQCNLPIEPPQLSRFSIFDFRKARELYEVGYQFTRDLLETSAKDLPFDPPNFPITQFPTSLP</sequence>
<dbReference type="RefSeq" id="WP_138366270.1">
    <property type="nucleotide sequence ID" value="NZ_VCEJ01000004.1"/>
</dbReference>
<feature type="domain" description="PNPLA" evidence="5">
    <location>
        <begin position="5"/>
        <end position="163"/>
    </location>
</feature>
<dbReference type="InterPro" id="IPR050301">
    <property type="entry name" value="NTE"/>
</dbReference>
<keyword evidence="1 4" id="KW-0378">Hydrolase</keyword>
<keyword evidence="7" id="KW-1185">Reference proteome</keyword>
<dbReference type="InterPro" id="IPR002641">
    <property type="entry name" value="PNPLA_dom"/>
</dbReference>
<dbReference type="PANTHER" id="PTHR14226">
    <property type="entry name" value="NEUROPATHY TARGET ESTERASE/SWISS CHEESE D.MELANOGASTER"/>
    <property type="match status" value="1"/>
</dbReference>
<reference evidence="6 7" key="1">
    <citation type="submission" date="2019-05" db="EMBL/GenBank/DDBJ databases">
        <authorList>
            <person name="Qu J.-H."/>
        </authorList>
    </citation>
    <scope>NUCLEOTIDE SEQUENCE [LARGE SCALE GENOMIC DNA]</scope>
    <source>
        <strain evidence="6 7">T17</strain>
    </source>
</reference>
<evidence type="ECO:0000313" key="7">
    <source>
        <dbReference type="Proteomes" id="UP000306402"/>
    </source>
</evidence>
<keyword evidence="2 4" id="KW-0442">Lipid degradation</keyword>
<proteinExistence type="predicted"/>